<dbReference type="WBParaSite" id="EVEC_0000019801-mRNA-1">
    <property type="protein sequence ID" value="EVEC_0000019801-mRNA-1"/>
    <property type="gene ID" value="EVEC_0000019801"/>
</dbReference>
<gene>
    <name evidence="3" type="ORF">EVEC_LOCUS135</name>
</gene>
<dbReference type="PANTHER" id="PTHR31024:SF3">
    <property type="entry name" value="C-TYPE LECTIN-RELATED"/>
    <property type="match status" value="1"/>
</dbReference>
<dbReference type="OrthoDB" id="5862648at2759"/>
<dbReference type="Proteomes" id="UP000274131">
    <property type="component" value="Unassembled WGS sequence"/>
</dbReference>
<feature type="region of interest" description="Disordered" evidence="1">
    <location>
        <begin position="1"/>
        <end position="28"/>
    </location>
</feature>
<dbReference type="Gene3D" id="3.40.50.410">
    <property type="entry name" value="von Willebrand factor, type A domain"/>
    <property type="match status" value="1"/>
</dbReference>
<evidence type="ECO:0000313" key="4">
    <source>
        <dbReference type="Proteomes" id="UP000274131"/>
    </source>
</evidence>
<dbReference type="PROSITE" id="PS50041">
    <property type="entry name" value="C_TYPE_LECTIN_2"/>
    <property type="match status" value="1"/>
</dbReference>
<name>A0A0N4USS0_ENTVE</name>
<reference evidence="3 4" key="2">
    <citation type="submission" date="2018-10" db="EMBL/GenBank/DDBJ databases">
        <authorList>
            <consortium name="Pathogen Informatics"/>
        </authorList>
    </citation>
    <scope>NUCLEOTIDE SEQUENCE [LARGE SCALE GENOMIC DNA]</scope>
</reference>
<reference evidence="5" key="1">
    <citation type="submission" date="2017-02" db="UniProtKB">
        <authorList>
            <consortium name="WormBaseParasite"/>
        </authorList>
    </citation>
    <scope>IDENTIFICATION</scope>
</reference>
<dbReference type="SMART" id="SM00034">
    <property type="entry name" value="CLECT"/>
    <property type="match status" value="1"/>
</dbReference>
<dbReference type="AlphaFoldDB" id="A0A0N4USS0"/>
<accession>A0A0N4USS0</accession>
<dbReference type="SUPFAM" id="SSF56436">
    <property type="entry name" value="C-type lectin-like"/>
    <property type="match status" value="1"/>
</dbReference>
<feature type="compositionally biased region" description="Polar residues" evidence="1">
    <location>
        <begin position="40"/>
        <end position="49"/>
    </location>
</feature>
<dbReference type="PANTHER" id="PTHR31024">
    <property type="entry name" value="C-TYPE LECTIN"/>
    <property type="match status" value="1"/>
</dbReference>
<dbReference type="InterPro" id="IPR016186">
    <property type="entry name" value="C-type_lectin-like/link_sf"/>
</dbReference>
<organism evidence="5">
    <name type="scientific">Enterobius vermicularis</name>
    <name type="common">Human pinworm</name>
    <dbReference type="NCBI Taxonomy" id="51028"/>
    <lineage>
        <taxon>Eukaryota</taxon>
        <taxon>Metazoa</taxon>
        <taxon>Ecdysozoa</taxon>
        <taxon>Nematoda</taxon>
        <taxon>Chromadorea</taxon>
        <taxon>Rhabditida</taxon>
        <taxon>Spirurina</taxon>
        <taxon>Oxyuridomorpha</taxon>
        <taxon>Oxyuroidea</taxon>
        <taxon>Oxyuridae</taxon>
        <taxon>Enterobius</taxon>
    </lineage>
</organism>
<protein>
    <submittedName>
        <fullName evidence="5">C-type lectin domain-containing protein</fullName>
    </submittedName>
</protein>
<sequence>NPTTRDQWWKSTTKSPWWNPTTTGQTGQWWKSTTRDQWWNPTKTGPWQNPTTAYPTKSTTTAPYPGIKSSTCGCEDESLIRGVNYWLDVVFVVDSTDVVRDEDFYDIKTFISLFGNLQIGTASYGDPRYSRIAIVNAGAEAETIADLDRFESGTDLKNAVAQELNKKGGTKFNIQAGKVNLTRSEKKVDGMCSLAAYLQETTTLITIGLKMAGTKNFPQIDIADNCNRFENSVDMMMNVLRAFCRANCHCPTSYKQFATEDRCEPSGECVAVHQLSLPYRSATEICHQDGAVVADAATYKKERFLQSLHATATFSPFWIGLNYINGKYVWSNNETLNYYDYNNWCTADYQPKISSGKNCVYEDRCGEYATGWFTAECGMMLPTYYFACQKNACSVNSYCE</sequence>
<dbReference type="EMBL" id="UXUI01000080">
    <property type="protein sequence ID" value="VDD84992.1"/>
    <property type="molecule type" value="Genomic_DNA"/>
</dbReference>
<dbReference type="Pfam" id="PF00059">
    <property type="entry name" value="Lectin_C"/>
    <property type="match status" value="1"/>
</dbReference>
<keyword evidence="4" id="KW-1185">Reference proteome</keyword>
<feature type="region of interest" description="Disordered" evidence="1">
    <location>
        <begin position="40"/>
        <end position="59"/>
    </location>
</feature>
<dbReference type="SUPFAM" id="SSF53300">
    <property type="entry name" value="vWA-like"/>
    <property type="match status" value="1"/>
</dbReference>
<dbReference type="Gene3D" id="3.10.100.10">
    <property type="entry name" value="Mannose-Binding Protein A, subunit A"/>
    <property type="match status" value="1"/>
</dbReference>
<dbReference type="CDD" id="cd00037">
    <property type="entry name" value="CLECT"/>
    <property type="match status" value="1"/>
</dbReference>
<dbReference type="InterPro" id="IPR001304">
    <property type="entry name" value="C-type_lectin-like"/>
</dbReference>
<evidence type="ECO:0000313" key="3">
    <source>
        <dbReference type="EMBL" id="VDD84992.1"/>
    </source>
</evidence>
<dbReference type="InterPro" id="IPR002035">
    <property type="entry name" value="VWF_A"/>
</dbReference>
<feature type="compositionally biased region" description="Low complexity" evidence="1">
    <location>
        <begin position="50"/>
        <end position="59"/>
    </location>
</feature>
<evidence type="ECO:0000313" key="5">
    <source>
        <dbReference type="WBParaSite" id="EVEC_0000019801-mRNA-1"/>
    </source>
</evidence>
<feature type="domain" description="C-type lectin" evidence="2">
    <location>
        <begin position="265"/>
        <end position="377"/>
    </location>
</feature>
<proteinExistence type="predicted"/>
<evidence type="ECO:0000256" key="1">
    <source>
        <dbReference type="SAM" id="MobiDB-lite"/>
    </source>
</evidence>
<dbReference type="InterPro" id="IPR016187">
    <property type="entry name" value="CTDL_fold"/>
</dbReference>
<evidence type="ECO:0000259" key="2">
    <source>
        <dbReference type="PROSITE" id="PS50041"/>
    </source>
</evidence>
<dbReference type="Pfam" id="PF00092">
    <property type="entry name" value="VWA"/>
    <property type="match status" value="1"/>
</dbReference>
<dbReference type="InterPro" id="IPR036465">
    <property type="entry name" value="vWFA_dom_sf"/>
</dbReference>